<feature type="region of interest" description="Disordered" evidence="1">
    <location>
        <begin position="23"/>
        <end position="77"/>
    </location>
</feature>
<feature type="compositionally biased region" description="Polar residues" evidence="1">
    <location>
        <begin position="622"/>
        <end position="632"/>
    </location>
</feature>
<name>A0A8K0K3B6_LADFU</name>
<dbReference type="Proteomes" id="UP000792457">
    <property type="component" value="Unassembled WGS sequence"/>
</dbReference>
<feature type="region of interest" description="Disordered" evidence="1">
    <location>
        <begin position="215"/>
        <end position="385"/>
    </location>
</feature>
<proteinExistence type="predicted"/>
<sequence>MQERRRAWRRVENEIRSSFAASLASVASASASDPPQSSSPPPSTSSQTPPTPAGSNRRDEPSTSAGAPPSDEEWRWTRESTRLRARQVLSMMVESLTQFFEQHGLSQETPHAILDEQIYNLYVLLQLALELTDLLLMQLMSTRRELEEQWWHTLRVPNSEGNNSSDPSRRNTVPHSVTSMADMIALDCHHGFYRNWSRFITRLGASHFNRRIWTNNNNTNNSNNSNESSQPPPPEGTSDSPQQSSASSNSFRAWSASSNSNESPQSPPVDGASDSPQQTSGSNNPQRTWTSSRTSTESHQSTADGVPESSSSRTEQPRPRQSFTLPEVQVNDIPVAPEVASLLGEPPGGRSRARSPPPPSGIFVPVGSPRTGPMSGTSGSNVRRGRPNPFVQLHQLRRSAGSGAFLWGGVGGVGNGRGGSAEGRFRRFLHPRYVGPNPFDVEYREDLFQETTGNLFQVTPQGTFIQDASSTTQTFRIQAWDFSSCTIPEIGDGKQNVVVPVCKIHNDSSVDVSCDGRLLVALVPPGRLQINTMLGIYSLEWGNLGECLFIMSLAQDAVSVSLSPTCRHLIVGLATHRMAHLPSERNTIAQVFRLERTPPYPSPPPSSSSKGKGVGKGMRRGANNSTPNSSQVVGHLHHVREIEQRGRRSHFNLNTIRWMPGAGQGLVYGTSTGQLRVIR</sequence>
<dbReference type="GO" id="GO:1990756">
    <property type="term" value="F:ubiquitin-like ligase-substrate adaptor activity"/>
    <property type="evidence" value="ECO:0007669"/>
    <property type="project" value="TreeGrafter"/>
</dbReference>
<reference evidence="2" key="1">
    <citation type="submission" date="2013-04" db="EMBL/GenBank/DDBJ databases">
        <authorList>
            <person name="Qu J."/>
            <person name="Murali S.C."/>
            <person name="Bandaranaike D."/>
            <person name="Bellair M."/>
            <person name="Blankenburg K."/>
            <person name="Chao H."/>
            <person name="Dinh H."/>
            <person name="Doddapaneni H."/>
            <person name="Downs B."/>
            <person name="Dugan-Rocha S."/>
            <person name="Elkadiri S."/>
            <person name="Gnanaolivu R.D."/>
            <person name="Hernandez B."/>
            <person name="Javaid M."/>
            <person name="Jayaseelan J.C."/>
            <person name="Lee S."/>
            <person name="Li M."/>
            <person name="Ming W."/>
            <person name="Munidasa M."/>
            <person name="Muniz J."/>
            <person name="Nguyen L."/>
            <person name="Ongeri F."/>
            <person name="Osuji N."/>
            <person name="Pu L.-L."/>
            <person name="Puazo M."/>
            <person name="Qu C."/>
            <person name="Quiroz J."/>
            <person name="Raj R."/>
            <person name="Weissenberger G."/>
            <person name="Xin Y."/>
            <person name="Zou X."/>
            <person name="Han Y."/>
            <person name="Richards S."/>
            <person name="Worley K."/>
            <person name="Muzny D."/>
            <person name="Gibbs R."/>
        </authorList>
    </citation>
    <scope>NUCLEOTIDE SEQUENCE</scope>
    <source>
        <strain evidence="2">Sampled in the wild</strain>
    </source>
</reference>
<dbReference type="OrthoDB" id="6363363at2759"/>
<feature type="compositionally biased region" description="Polar residues" evidence="1">
    <location>
        <begin position="274"/>
        <end position="286"/>
    </location>
</feature>
<dbReference type="PANTHER" id="PTHR22874:SF1">
    <property type="entry name" value="ACTIVATING MOLECULE IN BECN1-REGULATED AUTOPHAGY PROTEIN 1"/>
    <property type="match status" value="1"/>
</dbReference>
<dbReference type="GO" id="GO:0080008">
    <property type="term" value="C:Cul4-RING E3 ubiquitin ligase complex"/>
    <property type="evidence" value="ECO:0007669"/>
    <property type="project" value="TreeGrafter"/>
</dbReference>
<evidence type="ECO:0000313" key="2">
    <source>
        <dbReference type="EMBL" id="KAG8226902.1"/>
    </source>
</evidence>
<comment type="caution">
    <text evidence="2">The sequence shown here is derived from an EMBL/GenBank/DDBJ whole genome shotgun (WGS) entry which is preliminary data.</text>
</comment>
<organism evidence="2 3">
    <name type="scientific">Ladona fulva</name>
    <name type="common">Scarce chaser dragonfly</name>
    <name type="synonym">Libellula fulva</name>
    <dbReference type="NCBI Taxonomy" id="123851"/>
    <lineage>
        <taxon>Eukaryota</taxon>
        <taxon>Metazoa</taxon>
        <taxon>Ecdysozoa</taxon>
        <taxon>Arthropoda</taxon>
        <taxon>Hexapoda</taxon>
        <taxon>Insecta</taxon>
        <taxon>Pterygota</taxon>
        <taxon>Palaeoptera</taxon>
        <taxon>Odonata</taxon>
        <taxon>Epiprocta</taxon>
        <taxon>Anisoptera</taxon>
        <taxon>Libelluloidea</taxon>
        <taxon>Libellulidae</taxon>
        <taxon>Ladona</taxon>
    </lineage>
</organism>
<dbReference type="PANTHER" id="PTHR22874">
    <property type="entry name" value="ACTIVATING MOLECULE IN BECN1-REGULATED AUTOPHAGY PROTEIN 1"/>
    <property type="match status" value="1"/>
</dbReference>
<feature type="compositionally biased region" description="Low complexity" evidence="1">
    <location>
        <begin position="238"/>
        <end position="264"/>
    </location>
</feature>
<accession>A0A8K0K3B6</accession>
<dbReference type="AlphaFoldDB" id="A0A8K0K3B6"/>
<evidence type="ECO:0000313" key="3">
    <source>
        <dbReference type="Proteomes" id="UP000792457"/>
    </source>
</evidence>
<dbReference type="EMBL" id="KZ308302">
    <property type="protein sequence ID" value="KAG8226902.1"/>
    <property type="molecule type" value="Genomic_DNA"/>
</dbReference>
<gene>
    <name evidence="2" type="ORF">J437_LFUL007816</name>
</gene>
<feature type="compositionally biased region" description="Polar residues" evidence="1">
    <location>
        <begin position="299"/>
        <end position="324"/>
    </location>
</feature>
<evidence type="ECO:0000256" key="1">
    <source>
        <dbReference type="SAM" id="MobiDB-lite"/>
    </source>
</evidence>
<feature type="region of interest" description="Disordered" evidence="1">
    <location>
        <begin position="595"/>
        <end position="635"/>
    </location>
</feature>
<dbReference type="GO" id="GO:0000423">
    <property type="term" value="P:mitophagy"/>
    <property type="evidence" value="ECO:0007669"/>
    <property type="project" value="TreeGrafter"/>
</dbReference>
<keyword evidence="3" id="KW-1185">Reference proteome</keyword>
<feature type="compositionally biased region" description="Low complexity" evidence="1">
    <location>
        <begin position="23"/>
        <end position="36"/>
    </location>
</feature>
<protein>
    <recommendedName>
        <fullName evidence="4">Activating molecule in BECN1-regulated autophagy protein 1</fullName>
    </recommendedName>
</protein>
<evidence type="ECO:0008006" key="4">
    <source>
        <dbReference type="Google" id="ProtNLM"/>
    </source>
</evidence>
<feature type="compositionally biased region" description="Low complexity" evidence="1">
    <location>
        <begin position="287"/>
        <end position="298"/>
    </location>
</feature>
<feature type="compositionally biased region" description="Low complexity" evidence="1">
    <location>
        <begin position="215"/>
        <end position="226"/>
    </location>
</feature>
<dbReference type="GO" id="GO:0000045">
    <property type="term" value="P:autophagosome assembly"/>
    <property type="evidence" value="ECO:0007669"/>
    <property type="project" value="TreeGrafter"/>
</dbReference>
<reference evidence="2" key="2">
    <citation type="submission" date="2017-10" db="EMBL/GenBank/DDBJ databases">
        <title>Ladona fulva Genome sequencing and assembly.</title>
        <authorList>
            <person name="Murali S."/>
            <person name="Richards S."/>
            <person name="Bandaranaike D."/>
            <person name="Bellair M."/>
            <person name="Blankenburg K."/>
            <person name="Chao H."/>
            <person name="Dinh H."/>
            <person name="Doddapaneni H."/>
            <person name="Dugan-Rocha S."/>
            <person name="Elkadiri S."/>
            <person name="Gnanaolivu R."/>
            <person name="Hernandez B."/>
            <person name="Skinner E."/>
            <person name="Javaid M."/>
            <person name="Lee S."/>
            <person name="Li M."/>
            <person name="Ming W."/>
            <person name="Munidasa M."/>
            <person name="Muniz J."/>
            <person name="Nguyen L."/>
            <person name="Hughes D."/>
            <person name="Osuji N."/>
            <person name="Pu L.-L."/>
            <person name="Puazo M."/>
            <person name="Qu C."/>
            <person name="Quiroz J."/>
            <person name="Raj R."/>
            <person name="Weissenberger G."/>
            <person name="Xin Y."/>
            <person name="Zou X."/>
            <person name="Han Y."/>
            <person name="Worley K."/>
            <person name="Muzny D."/>
            <person name="Gibbs R."/>
        </authorList>
    </citation>
    <scope>NUCLEOTIDE SEQUENCE</scope>
    <source>
        <strain evidence="2">Sampled in the wild</strain>
    </source>
</reference>
<dbReference type="InterPro" id="IPR052596">
    <property type="entry name" value="AMBRA1_autophagy"/>
</dbReference>